<evidence type="ECO:0000256" key="1">
    <source>
        <dbReference type="SAM" id="Coils"/>
    </source>
</evidence>
<protein>
    <recommendedName>
        <fullName evidence="7">BAG domain-containing protein</fullName>
    </recommendedName>
</protein>
<dbReference type="SMART" id="SM00264">
    <property type="entry name" value="BAG"/>
    <property type="match status" value="1"/>
</dbReference>
<evidence type="ECO:0008006" key="7">
    <source>
        <dbReference type="Google" id="ProtNLM"/>
    </source>
</evidence>
<gene>
    <name evidence="5" type="ORF">ASPWEDRAFT_107868</name>
</gene>
<keyword evidence="6" id="KW-1185">Reference proteome</keyword>
<dbReference type="GO" id="GO:0000398">
    <property type="term" value="P:mRNA splicing, via spliceosome"/>
    <property type="evidence" value="ECO:0007669"/>
    <property type="project" value="InterPro"/>
</dbReference>
<name>A0A1L9RNU3_ASPWE</name>
<dbReference type="STRING" id="1073089.A0A1L9RNU3"/>
<proteinExistence type="predicted"/>
<dbReference type="PANTHER" id="PTHR14942:SF0">
    <property type="entry name" value="U11_U12 SMALL NUCLEAR RIBONUCLEOPROTEIN 25 KDA PROTEIN"/>
    <property type="match status" value="1"/>
</dbReference>
<dbReference type="AlphaFoldDB" id="A0A1L9RNU3"/>
<dbReference type="InterPro" id="IPR029071">
    <property type="entry name" value="Ubiquitin-like_domsf"/>
</dbReference>
<feature type="compositionally biased region" description="Basic residues" evidence="2">
    <location>
        <begin position="246"/>
        <end position="264"/>
    </location>
</feature>
<dbReference type="SUPFAM" id="SSF54236">
    <property type="entry name" value="Ubiquitin-like"/>
    <property type="match status" value="1"/>
</dbReference>
<feature type="coiled-coil region" evidence="1">
    <location>
        <begin position="366"/>
        <end position="393"/>
    </location>
</feature>
<dbReference type="VEuPathDB" id="FungiDB:ASPWEDRAFT_107868"/>
<evidence type="ECO:0000313" key="5">
    <source>
        <dbReference type="EMBL" id="OJJ36619.1"/>
    </source>
</evidence>
<dbReference type="InterPro" id="IPR036533">
    <property type="entry name" value="BAG_dom_sf"/>
</dbReference>
<feature type="compositionally biased region" description="Pro residues" evidence="2">
    <location>
        <begin position="275"/>
        <end position="286"/>
    </location>
</feature>
<dbReference type="Gene3D" id="1.20.58.120">
    <property type="entry name" value="BAG domain"/>
    <property type="match status" value="1"/>
</dbReference>
<dbReference type="SUPFAM" id="SSF63491">
    <property type="entry name" value="BAG domain"/>
    <property type="match status" value="1"/>
</dbReference>
<keyword evidence="1" id="KW-0175">Coiled coil</keyword>
<feature type="domain" description="BAG" evidence="4">
    <location>
        <begin position="320"/>
        <end position="391"/>
    </location>
</feature>
<dbReference type="Proteomes" id="UP000184383">
    <property type="component" value="Unassembled WGS sequence"/>
</dbReference>
<sequence>MTLLPSHLAQSSLGEKCAFYLDSVAGNVPVSLHTLRHRVVTTLLSVKSSNLLHSLTTHPLDSNHPLIADKAALILTVIACVLALAAMSWRSPFTNLWRRNAPAPPHVSDNSYSYITDDDVYNRPSKAYGDQYNEGGDAEPDILLLKHRKTTYPLHFAAYAIDDEILSVGHLRQRAAEATQTSNPNRIKLLYKGNLLNDDARSCKSEGLKQHSEVLCVVSEVQPGERTPSEGSDVEKSDSIPEGAKKPAKKSKNKNKNKNRKNKNKKDESSSAAPSPAPSPAPPPKPIGNSSSLPPPAPNLKAFDSPLDQANALHSYFRSELQGGAEKYVTNTPTEPKARDFEHKKWSETILAQVILKADGIDVTGNEDARAARRALVKEAQTMLNQLDQAVKE</sequence>
<feature type="region of interest" description="Disordered" evidence="2">
    <location>
        <begin position="219"/>
        <end position="306"/>
    </location>
</feature>
<dbReference type="CDD" id="cd17039">
    <property type="entry name" value="Ubl_ubiquitin_like"/>
    <property type="match status" value="1"/>
</dbReference>
<dbReference type="OrthoDB" id="417450at2759"/>
<dbReference type="PROSITE" id="PS51035">
    <property type="entry name" value="BAG"/>
    <property type="match status" value="1"/>
</dbReference>
<evidence type="ECO:0000313" key="6">
    <source>
        <dbReference type="Proteomes" id="UP000184383"/>
    </source>
</evidence>
<organism evidence="5 6">
    <name type="scientific">Aspergillus wentii DTO 134E9</name>
    <dbReference type="NCBI Taxonomy" id="1073089"/>
    <lineage>
        <taxon>Eukaryota</taxon>
        <taxon>Fungi</taxon>
        <taxon>Dikarya</taxon>
        <taxon>Ascomycota</taxon>
        <taxon>Pezizomycotina</taxon>
        <taxon>Eurotiomycetes</taxon>
        <taxon>Eurotiomycetidae</taxon>
        <taxon>Eurotiales</taxon>
        <taxon>Aspergillaceae</taxon>
        <taxon>Aspergillus</taxon>
        <taxon>Aspergillus subgen. Cremei</taxon>
    </lineage>
</organism>
<evidence type="ECO:0000256" key="2">
    <source>
        <dbReference type="SAM" id="MobiDB-lite"/>
    </source>
</evidence>
<dbReference type="PANTHER" id="PTHR14942">
    <property type="entry name" value="U11/U12 SMALL NUCLEAR RIBONUCLEOPROTEIN 25 KDA PROTEIN"/>
    <property type="match status" value="1"/>
</dbReference>
<dbReference type="GO" id="GO:0051087">
    <property type="term" value="F:protein-folding chaperone binding"/>
    <property type="evidence" value="ECO:0007669"/>
    <property type="project" value="InterPro"/>
</dbReference>
<evidence type="ECO:0000259" key="4">
    <source>
        <dbReference type="PROSITE" id="PS51035"/>
    </source>
</evidence>
<accession>A0A1L9RNU3</accession>
<feature type="compositionally biased region" description="Basic and acidic residues" evidence="2">
    <location>
        <begin position="233"/>
        <end position="245"/>
    </location>
</feature>
<dbReference type="GeneID" id="63743772"/>
<reference evidence="6" key="1">
    <citation type="journal article" date="2017" name="Genome Biol.">
        <title>Comparative genomics reveals high biological diversity and specific adaptations in the industrially and medically important fungal genus Aspergillus.</title>
        <authorList>
            <person name="de Vries R.P."/>
            <person name="Riley R."/>
            <person name="Wiebenga A."/>
            <person name="Aguilar-Osorio G."/>
            <person name="Amillis S."/>
            <person name="Uchima C.A."/>
            <person name="Anderluh G."/>
            <person name="Asadollahi M."/>
            <person name="Askin M."/>
            <person name="Barry K."/>
            <person name="Battaglia E."/>
            <person name="Bayram O."/>
            <person name="Benocci T."/>
            <person name="Braus-Stromeyer S.A."/>
            <person name="Caldana C."/>
            <person name="Canovas D."/>
            <person name="Cerqueira G.C."/>
            <person name="Chen F."/>
            <person name="Chen W."/>
            <person name="Choi C."/>
            <person name="Clum A."/>
            <person name="Dos Santos R.A."/>
            <person name="Damasio A.R."/>
            <person name="Diallinas G."/>
            <person name="Emri T."/>
            <person name="Fekete E."/>
            <person name="Flipphi M."/>
            <person name="Freyberg S."/>
            <person name="Gallo A."/>
            <person name="Gournas C."/>
            <person name="Habgood R."/>
            <person name="Hainaut M."/>
            <person name="Harispe M.L."/>
            <person name="Henrissat B."/>
            <person name="Hilden K.S."/>
            <person name="Hope R."/>
            <person name="Hossain A."/>
            <person name="Karabika E."/>
            <person name="Karaffa L."/>
            <person name="Karanyi Z."/>
            <person name="Krasevec N."/>
            <person name="Kuo A."/>
            <person name="Kusch H."/>
            <person name="LaButti K."/>
            <person name="Lagendijk E.L."/>
            <person name="Lapidus A."/>
            <person name="Levasseur A."/>
            <person name="Lindquist E."/>
            <person name="Lipzen A."/>
            <person name="Logrieco A.F."/>
            <person name="MacCabe A."/>
            <person name="Maekelae M.R."/>
            <person name="Malavazi I."/>
            <person name="Melin P."/>
            <person name="Meyer V."/>
            <person name="Mielnichuk N."/>
            <person name="Miskei M."/>
            <person name="Molnar A.P."/>
            <person name="Mule G."/>
            <person name="Ngan C.Y."/>
            <person name="Orejas M."/>
            <person name="Orosz E."/>
            <person name="Ouedraogo J.P."/>
            <person name="Overkamp K.M."/>
            <person name="Park H.-S."/>
            <person name="Perrone G."/>
            <person name="Piumi F."/>
            <person name="Punt P.J."/>
            <person name="Ram A.F."/>
            <person name="Ramon A."/>
            <person name="Rauscher S."/>
            <person name="Record E."/>
            <person name="Riano-Pachon D.M."/>
            <person name="Robert V."/>
            <person name="Roehrig J."/>
            <person name="Ruller R."/>
            <person name="Salamov A."/>
            <person name="Salih N.S."/>
            <person name="Samson R.A."/>
            <person name="Sandor E."/>
            <person name="Sanguinetti M."/>
            <person name="Schuetze T."/>
            <person name="Sepcic K."/>
            <person name="Shelest E."/>
            <person name="Sherlock G."/>
            <person name="Sophianopoulou V."/>
            <person name="Squina F.M."/>
            <person name="Sun H."/>
            <person name="Susca A."/>
            <person name="Todd R.B."/>
            <person name="Tsang A."/>
            <person name="Unkles S.E."/>
            <person name="van de Wiele N."/>
            <person name="van Rossen-Uffink D."/>
            <person name="Oliveira J.V."/>
            <person name="Vesth T.C."/>
            <person name="Visser J."/>
            <person name="Yu J.-H."/>
            <person name="Zhou M."/>
            <person name="Andersen M.R."/>
            <person name="Archer D.B."/>
            <person name="Baker S.E."/>
            <person name="Benoit I."/>
            <person name="Brakhage A.A."/>
            <person name="Braus G.H."/>
            <person name="Fischer R."/>
            <person name="Frisvad J.C."/>
            <person name="Goldman G.H."/>
            <person name="Houbraken J."/>
            <person name="Oakley B."/>
            <person name="Pocsi I."/>
            <person name="Scazzocchio C."/>
            <person name="Seiboth B."/>
            <person name="vanKuyk P.A."/>
            <person name="Wortman J."/>
            <person name="Dyer P.S."/>
            <person name="Grigoriev I.V."/>
        </authorList>
    </citation>
    <scope>NUCLEOTIDE SEQUENCE [LARGE SCALE GENOMIC DNA]</scope>
    <source>
        <strain evidence="6">DTO 134E9</strain>
    </source>
</reference>
<evidence type="ECO:0000259" key="3">
    <source>
        <dbReference type="PROSITE" id="PS50053"/>
    </source>
</evidence>
<dbReference type="InterPro" id="IPR039690">
    <property type="entry name" value="SNRNP25"/>
</dbReference>
<dbReference type="RefSeq" id="XP_040690295.1">
    <property type="nucleotide sequence ID" value="XM_040827924.1"/>
</dbReference>
<dbReference type="Gene3D" id="3.10.20.90">
    <property type="entry name" value="Phosphatidylinositol 3-kinase Catalytic Subunit, Chain A, domain 1"/>
    <property type="match status" value="1"/>
</dbReference>
<feature type="domain" description="Ubiquitin-like" evidence="3">
    <location>
        <begin position="167"/>
        <end position="223"/>
    </location>
</feature>
<dbReference type="InterPro" id="IPR003103">
    <property type="entry name" value="BAG_domain"/>
</dbReference>
<dbReference type="PROSITE" id="PS50053">
    <property type="entry name" value="UBIQUITIN_2"/>
    <property type="match status" value="1"/>
</dbReference>
<dbReference type="Pfam" id="PF02179">
    <property type="entry name" value="BAG"/>
    <property type="match status" value="1"/>
</dbReference>
<dbReference type="EMBL" id="KV878211">
    <property type="protein sequence ID" value="OJJ36619.1"/>
    <property type="molecule type" value="Genomic_DNA"/>
</dbReference>
<dbReference type="InterPro" id="IPR000626">
    <property type="entry name" value="Ubiquitin-like_dom"/>
</dbReference>
<dbReference type="GO" id="GO:0005681">
    <property type="term" value="C:spliceosomal complex"/>
    <property type="evidence" value="ECO:0007669"/>
    <property type="project" value="TreeGrafter"/>
</dbReference>